<evidence type="ECO:0000256" key="5">
    <source>
        <dbReference type="ARBA" id="ARBA00022771"/>
    </source>
</evidence>
<feature type="compositionally biased region" description="Low complexity" evidence="12">
    <location>
        <begin position="22"/>
        <end position="45"/>
    </location>
</feature>
<evidence type="ECO:0000256" key="4">
    <source>
        <dbReference type="ARBA" id="ARBA00022737"/>
    </source>
</evidence>
<dbReference type="GO" id="GO:0031519">
    <property type="term" value="C:PcG protein complex"/>
    <property type="evidence" value="ECO:0007669"/>
    <property type="project" value="TreeGrafter"/>
</dbReference>
<feature type="domain" description="C2H2-type" evidence="13">
    <location>
        <begin position="105"/>
        <end position="134"/>
    </location>
</feature>
<feature type="compositionally biased region" description="Low complexity" evidence="12">
    <location>
        <begin position="1"/>
        <end position="11"/>
    </location>
</feature>
<dbReference type="InParanoid" id="A0A163J5T2"/>
<dbReference type="InterPro" id="IPR036236">
    <property type="entry name" value="Znf_C2H2_sf"/>
</dbReference>
<keyword evidence="6" id="KW-0862">Zinc</keyword>
<evidence type="ECO:0000256" key="7">
    <source>
        <dbReference type="ARBA" id="ARBA00023015"/>
    </source>
</evidence>
<accession>A0A163J5T2</accession>
<evidence type="ECO:0000256" key="12">
    <source>
        <dbReference type="SAM" id="MobiDB-lite"/>
    </source>
</evidence>
<reference evidence="14" key="1">
    <citation type="submission" date="2016-04" db="EMBL/GenBank/DDBJ databases">
        <authorList>
            <person name="Evans L.H."/>
            <person name="Alamgir A."/>
            <person name="Owens N."/>
            <person name="Weber N.D."/>
            <person name="Virtaneva K."/>
            <person name="Barbian K."/>
            <person name="Babar A."/>
            <person name="Rosenke K."/>
        </authorList>
    </citation>
    <scope>NUCLEOTIDE SEQUENCE [LARGE SCALE GENOMIC DNA]</scope>
    <source>
        <strain evidence="14">CBS 101.48</strain>
    </source>
</reference>
<evidence type="ECO:0000256" key="10">
    <source>
        <dbReference type="ARBA" id="ARBA00023242"/>
    </source>
</evidence>
<evidence type="ECO:0000313" key="14">
    <source>
        <dbReference type="EMBL" id="SAL97354.1"/>
    </source>
</evidence>
<dbReference type="PANTHER" id="PTHR14003">
    <property type="entry name" value="TRANSCRIPTIONAL REPRESSOR PROTEIN YY"/>
    <property type="match status" value="1"/>
</dbReference>
<dbReference type="GO" id="GO:0000981">
    <property type="term" value="F:DNA-binding transcription factor activity, RNA polymerase II-specific"/>
    <property type="evidence" value="ECO:0007669"/>
    <property type="project" value="TreeGrafter"/>
</dbReference>
<feature type="region of interest" description="Disordered" evidence="12">
    <location>
        <begin position="176"/>
        <end position="205"/>
    </location>
</feature>
<feature type="domain" description="C2H2-type" evidence="13">
    <location>
        <begin position="75"/>
        <end position="104"/>
    </location>
</feature>
<evidence type="ECO:0000313" key="15">
    <source>
        <dbReference type="Proteomes" id="UP000078561"/>
    </source>
</evidence>
<dbReference type="EMBL" id="LT551764">
    <property type="protein sequence ID" value="SAL97354.1"/>
    <property type="molecule type" value="Genomic_DNA"/>
</dbReference>
<dbReference type="GO" id="GO:0008270">
    <property type="term" value="F:zinc ion binding"/>
    <property type="evidence" value="ECO:0007669"/>
    <property type="project" value="UniProtKB-KW"/>
</dbReference>
<gene>
    <name evidence="14" type="primary">ABSGL_02846.1 scaffold 4007</name>
</gene>
<dbReference type="STRING" id="4829.A0A163J5T2"/>
<keyword evidence="9" id="KW-0804">Transcription</keyword>
<dbReference type="GO" id="GO:0000785">
    <property type="term" value="C:chromatin"/>
    <property type="evidence" value="ECO:0007669"/>
    <property type="project" value="TreeGrafter"/>
</dbReference>
<keyword evidence="3" id="KW-0479">Metal-binding</keyword>
<evidence type="ECO:0000256" key="6">
    <source>
        <dbReference type="ARBA" id="ARBA00022833"/>
    </source>
</evidence>
<evidence type="ECO:0000256" key="9">
    <source>
        <dbReference type="ARBA" id="ARBA00023163"/>
    </source>
</evidence>
<protein>
    <recommendedName>
        <fullName evidence="13">C2H2-type domain-containing protein</fullName>
    </recommendedName>
</protein>
<dbReference type="GO" id="GO:0000978">
    <property type="term" value="F:RNA polymerase II cis-regulatory region sequence-specific DNA binding"/>
    <property type="evidence" value="ECO:0007669"/>
    <property type="project" value="TreeGrafter"/>
</dbReference>
<evidence type="ECO:0000259" key="13">
    <source>
        <dbReference type="PROSITE" id="PS50157"/>
    </source>
</evidence>
<comment type="similarity">
    <text evidence="2">Belongs to the krueppel C2H2-type zinc-finger protein family.</text>
</comment>
<dbReference type="Pfam" id="PF00096">
    <property type="entry name" value="zf-C2H2"/>
    <property type="match status" value="2"/>
</dbReference>
<evidence type="ECO:0000256" key="3">
    <source>
        <dbReference type="ARBA" id="ARBA00022723"/>
    </source>
</evidence>
<organism evidence="14">
    <name type="scientific">Absidia glauca</name>
    <name type="common">Pin mould</name>
    <dbReference type="NCBI Taxonomy" id="4829"/>
    <lineage>
        <taxon>Eukaryota</taxon>
        <taxon>Fungi</taxon>
        <taxon>Fungi incertae sedis</taxon>
        <taxon>Mucoromycota</taxon>
        <taxon>Mucoromycotina</taxon>
        <taxon>Mucoromycetes</taxon>
        <taxon>Mucorales</taxon>
        <taxon>Cunninghamellaceae</taxon>
        <taxon>Absidia</taxon>
    </lineage>
</organism>
<evidence type="ECO:0000256" key="8">
    <source>
        <dbReference type="ARBA" id="ARBA00023125"/>
    </source>
</evidence>
<dbReference type="FunFam" id="3.30.160.60:FF:000416">
    <property type="entry name" value="zinc finger protein 879 isoform X1"/>
    <property type="match status" value="1"/>
</dbReference>
<dbReference type="PANTHER" id="PTHR14003:SF23">
    <property type="entry name" value="ZINC FINGER PROTEIN 143"/>
    <property type="match status" value="1"/>
</dbReference>
<feature type="compositionally biased region" description="Polar residues" evidence="12">
    <location>
        <begin position="184"/>
        <end position="194"/>
    </location>
</feature>
<keyword evidence="7" id="KW-0805">Transcription regulation</keyword>
<name>A0A163J5T2_ABSGL</name>
<dbReference type="AlphaFoldDB" id="A0A163J5T2"/>
<dbReference type="InterPro" id="IPR013087">
    <property type="entry name" value="Znf_C2H2_type"/>
</dbReference>
<evidence type="ECO:0000256" key="2">
    <source>
        <dbReference type="ARBA" id="ARBA00006991"/>
    </source>
</evidence>
<evidence type="ECO:0000256" key="1">
    <source>
        <dbReference type="ARBA" id="ARBA00004123"/>
    </source>
</evidence>
<dbReference type="OrthoDB" id="654211at2759"/>
<keyword evidence="8" id="KW-0238">DNA-binding</keyword>
<dbReference type="SMART" id="SM00355">
    <property type="entry name" value="ZnF_C2H2"/>
    <property type="match status" value="3"/>
</dbReference>
<proteinExistence type="inferred from homology"/>
<keyword evidence="4" id="KW-0677">Repeat</keyword>
<dbReference type="PROSITE" id="PS50157">
    <property type="entry name" value="ZINC_FINGER_C2H2_2"/>
    <property type="match status" value="2"/>
</dbReference>
<keyword evidence="15" id="KW-1185">Reference proteome</keyword>
<dbReference type="FunFam" id="3.30.160.60:FF:002063">
    <property type="entry name" value="RB associated KRAB zinc finger"/>
    <property type="match status" value="1"/>
</dbReference>
<dbReference type="Proteomes" id="UP000078561">
    <property type="component" value="Unassembled WGS sequence"/>
</dbReference>
<feature type="region of interest" description="Disordered" evidence="12">
    <location>
        <begin position="276"/>
        <end position="300"/>
    </location>
</feature>
<keyword evidence="10" id="KW-0539">Nucleus</keyword>
<feature type="region of interest" description="Disordered" evidence="12">
    <location>
        <begin position="1"/>
        <end position="46"/>
    </location>
</feature>
<dbReference type="PROSITE" id="PS00028">
    <property type="entry name" value="ZINC_FINGER_C2H2_1"/>
    <property type="match status" value="2"/>
</dbReference>
<dbReference type="GO" id="GO:0005667">
    <property type="term" value="C:transcription regulator complex"/>
    <property type="evidence" value="ECO:0007669"/>
    <property type="project" value="TreeGrafter"/>
</dbReference>
<dbReference type="SUPFAM" id="SSF57667">
    <property type="entry name" value="beta-beta-alpha zinc fingers"/>
    <property type="match status" value="2"/>
</dbReference>
<comment type="subcellular location">
    <subcellularLocation>
        <location evidence="1">Nucleus</location>
    </subcellularLocation>
</comment>
<keyword evidence="5 11" id="KW-0863">Zinc-finger</keyword>
<sequence>MDIRNLLNNNNHDQQHHYDDASVVSTDSSPTSSYSSSPSSSSYTTNDMMMMMPTLDYNNNINNRAAMDNSHEKPYECNWNDCNKSFSRRSDLSRHRRIHTGERPYRCEWMDCGKQFIQRSALTVHYRTHTGERPHVCEYDSCGKSFSDQDIDEHILANDLMCATIWIVANLSQGKRLSPDTKDAMTTNGSNSGTDRPPNHHQLWPNKTNVCTKLNNNNVGMMHPTSPSDSVDSVLDTPLSPPTPLSYATSYPYHHPSSSYHRKDELPPLVSPIIYRPAPQMPRSSYHEHHQHQQSYAPSLPSLKQSDYIYSRPVFPIEIK</sequence>
<evidence type="ECO:0000256" key="11">
    <source>
        <dbReference type="PROSITE-ProRule" id="PRU00042"/>
    </source>
</evidence>
<dbReference type="Gene3D" id="3.30.160.60">
    <property type="entry name" value="Classic Zinc Finger"/>
    <property type="match status" value="3"/>
</dbReference>